<protein>
    <recommendedName>
        <fullName evidence="3">DUF559 domain-containing protein</fullName>
    </recommendedName>
</protein>
<dbReference type="EMBL" id="JAODWD010000003">
    <property type="protein sequence ID" value="MCT7659342.1"/>
    <property type="molecule type" value="Genomic_DNA"/>
</dbReference>
<name>A0ABT2MAP3_9MYCO</name>
<comment type="caution">
    <text evidence="1">The sequence shown here is derived from an EMBL/GenBank/DDBJ whole genome shotgun (WGS) entry which is preliminary data.</text>
</comment>
<dbReference type="Proteomes" id="UP001206639">
    <property type="component" value="Unassembled WGS sequence"/>
</dbReference>
<evidence type="ECO:0000313" key="2">
    <source>
        <dbReference type="Proteomes" id="UP001206639"/>
    </source>
</evidence>
<proteinExistence type="predicted"/>
<reference evidence="2" key="1">
    <citation type="submission" date="2023-07" db="EMBL/GenBank/DDBJ databases">
        <authorList>
            <person name="Deng Y."/>
            <person name="Zhang Y.-Q."/>
        </authorList>
    </citation>
    <scope>NUCLEOTIDE SEQUENCE [LARGE SCALE GENOMIC DNA]</scope>
    <source>
        <strain evidence="2">CPCC 205710</strain>
    </source>
</reference>
<sequence length="289" mass="32395">MGIIFVGSEAVARGELRRHQLRTAYRNLYPNVYMPRVGTSSLYNNAVGAYLWSGQRGVITGRAAAALHGARWVDEGSPVELLWNNNHPPAGIVARNERFTTDEVIEFNGMAVATIQRTAFDLGRHLELREAVAHMDDLARCTGLAAQHVGPLIELYKGARGVRRLRKVLELMDPGAQSPKETWLRLLLVDAGFPTPTTQIPVFGENGRPFAYLDMGWEDLKIAAEYDGDQHRTDRARYAWDVRRLAMLQQLGWLHIRVIAGDGPGYIVDQVRRAFSLRETEGMAIKPRP</sequence>
<organism evidence="1 2">
    <name type="scientific">Mycobacterium deserti</name>
    <dbReference type="NCBI Taxonomy" id="2978347"/>
    <lineage>
        <taxon>Bacteria</taxon>
        <taxon>Bacillati</taxon>
        <taxon>Actinomycetota</taxon>
        <taxon>Actinomycetes</taxon>
        <taxon>Mycobacteriales</taxon>
        <taxon>Mycobacteriaceae</taxon>
        <taxon>Mycobacterium</taxon>
    </lineage>
</organism>
<evidence type="ECO:0000313" key="1">
    <source>
        <dbReference type="EMBL" id="MCT7659342.1"/>
    </source>
</evidence>
<gene>
    <name evidence="1" type="ORF">N4S67_13010</name>
</gene>
<keyword evidence="2" id="KW-1185">Reference proteome</keyword>
<dbReference type="RefSeq" id="WP_260993390.1">
    <property type="nucleotide sequence ID" value="NZ_JAODWD010000003.1"/>
</dbReference>
<evidence type="ECO:0008006" key="3">
    <source>
        <dbReference type="Google" id="ProtNLM"/>
    </source>
</evidence>
<accession>A0ABT2MAP3</accession>